<dbReference type="PANTHER" id="PTHR10545:SF42">
    <property type="entry name" value="ACETYLTRANSFERASE"/>
    <property type="match status" value="1"/>
</dbReference>
<dbReference type="InterPro" id="IPR000182">
    <property type="entry name" value="GNAT_dom"/>
</dbReference>
<proteinExistence type="predicted"/>
<dbReference type="InterPro" id="IPR016181">
    <property type="entry name" value="Acyl_CoA_acyltransferase"/>
</dbReference>
<reference evidence="4 5" key="1">
    <citation type="submission" date="2018-12" db="EMBL/GenBank/DDBJ databases">
        <authorList>
            <consortium name="Pathogen Informatics"/>
        </authorList>
    </citation>
    <scope>NUCLEOTIDE SEQUENCE [LARGE SCALE GENOMIC DNA]</scope>
    <source>
        <strain evidence="4 5">NCTC9997</strain>
    </source>
</reference>
<accession>A0A7Z8ZBD2</accession>
<dbReference type="Gene3D" id="3.40.630.30">
    <property type="match status" value="1"/>
</dbReference>
<evidence type="ECO:0000313" key="5">
    <source>
        <dbReference type="Proteomes" id="UP000267630"/>
    </source>
</evidence>
<name>A0A7Z8ZBD2_RAOTE</name>
<protein>
    <submittedName>
        <fullName evidence="4">N-acetyltransferase GCN5</fullName>
    </submittedName>
</protein>
<organism evidence="4 5">
    <name type="scientific">Raoultella terrigena</name>
    <name type="common">Klebsiella terrigena</name>
    <dbReference type="NCBI Taxonomy" id="577"/>
    <lineage>
        <taxon>Bacteria</taxon>
        <taxon>Pseudomonadati</taxon>
        <taxon>Pseudomonadota</taxon>
        <taxon>Gammaproteobacteria</taxon>
        <taxon>Enterobacterales</taxon>
        <taxon>Enterobacteriaceae</taxon>
        <taxon>Klebsiella/Raoultella group</taxon>
        <taxon>Raoultella</taxon>
    </lineage>
</organism>
<keyword evidence="2" id="KW-0012">Acyltransferase</keyword>
<dbReference type="AlphaFoldDB" id="A0A7Z8ZBD2"/>
<sequence length="172" mass="20137">MHRAAMTGDPDNITVEIVAENDYPQWLALWKNYQTFYRVDIAESTTRLTWNRFFNPIEPVYCAVAKENGTVVGLVHYLFHRSTWADTDYCYLEDLFVSADVRGKQIGKRLIEHVQRQARKRHCAHLYWHTHETNLRGQRLYDWIASKSGMIEYRMPLRLARAGTAATSPPFT</sequence>
<evidence type="ECO:0000259" key="3">
    <source>
        <dbReference type="PROSITE" id="PS51186"/>
    </source>
</evidence>
<keyword evidence="5" id="KW-1185">Reference proteome</keyword>
<evidence type="ECO:0000313" key="4">
    <source>
        <dbReference type="EMBL" id="VED50117.1"/>
    </source>
</evidence>
<evidence type="ECO:0000256" key="1">
    <source>
        <dbReference type="ARBA" id="ARBA00022679"/>
    </source>
</evidence>
<dbReference type="GO" id="GO:0008080">
    <property type="term" value="F:N-acetyltransferase activity"/>
    <property type="evidence" value="ECO:0007669"/>
    <property type="project" value="TreeGrafter"/>
</dbReference>
<dbReference type="PROSITE" id="PS51186">
    <property type="entry name" value="GNAT"/>
    <property type="match status" value="1"/>
</dbReference>
<dbReference type="EMBL" id="LR134253">
    <property type="protein sequence ID" value="VED50117.1"/>
    <property type="molecule type" value="Genomic_DNA"/>
</dbReference>
<feature type="domain" description="N-acetyltransferase" evidence="3">
    <location>
        <begin position="13"/>
        <end position="158"/>
    </location>
</feature>
<dbReference type="PANTHER" id="PTHR10545">
    <property type="entry name" value="DIAMINE N-ACETYLTRANSFERASE"/>
    <property type="match status" value="1"/>
</dbReference>
<dbReference type="Pfam" id="PF00583">
    <property type="entry name" value="Acetyltransf_1"/>
    <property type="match status" value="1"/>
</dbReference>
<keyword evidence="1 4" id="KW-0808">Transferase</keyword>
<evidence type="ECO:0000256" key="2">
    <source>
        <dbReference type="ARBA" id="ARBA00023315"/>
    </source>
</evidence>
<dbReference type="CDD" id="cd04301">
    <property type="entry name" value="NAT_SF"/>
    <property type="match status" value="1"/>
</dbReference>
<dbReference type="InterPro" id="IPR051016">
    <property type="entry name" value="Diverse_Substrate_AcTransf"/>
</dbReference>
<dbReference type="Proteomes" id="UP000267630">
    <property type="component" value="Chromosome 3"/>
</dbReference>
<dbReference type="SUPFAM" id="SSF55729">
    <property type="entry name" value="Acyl-CoA N-acyltransferases (Nat)"/>
    <property type="match status" value="1"/>
</dbReference>
<gene>
    <name evidence="4" type="ORF">NCTC9997_03082</name>
</gene>